<comment type="caution">
    <text evidence="1">The sequence shown here is derived from an EMBL/GenBank/DDBJ whole genome shotgun (WGS) entry which is preliminary data.</text>
</comment>
<dbReference type="EMBL" id="CAJVQB010033209">
    <property type="protein sequence ID" value="CAG8819436.1"/>
    <property type="molecule type" value="Genomic_DNA"/>
</dbReference>
<reference evidence="1 2" key="1">
    <citation type="submission" date="2021-06" db="EMBL/GenBank/DDBJ databases">
        <authorList>
            <person name="Kallberg Y."/>
            <person name="Tangrot J."/>
            <person name="Rosling A."/>
        </authorList>
    </citation>
    <scope>NUCLEOTIDE SEQUENCE [LARGE SCALE GENOMIC DNA]</scope>
    <source>
        <strain evidence="1 2">120-4 pot B 10/14</strain>
    </source>
</reference>
<protein>
    <submittedName>
        <fullName evidence="1">9552_t:CDS:1</fullName>
    </submittedName>
</protein>
<feature type="non-terminal residue" evidence="1">
    <location>
        <position position="190"/>
    </location>
</feature>
<dbReference type="Proteomes" id="UP000789901">
    <property type="component" value="Unassembled WGS sequence"/>
</dbReference>
<name>A0ABN7W7F4_GIGMA</name>
<sequence length="190" mass="22462">QWPQISCVLCECLLYFEKAIYDLLVTYPLQQYILGVLLFFNPNINQITKPRVPTYKSCKNPTTRFLFPYLFPIPEEIISVSLHKRKYLSLVNLYYSLERISNSNPYAEYRSLTGTMTYGDYLPTDQEIDEIIDSCISENTRKATKKWVKALNRWRNNIGYCYRIETITSKNQLEKEITEFFCSVRKIQDG</sequence>
<gene>
    <name evidence="1" type="ORF">GMARGA_LOCUS27306</name>
</gene>
<accession>A0ABN7W7F4</accession>
<keyword evidence="2" id="KW-1185">Reference proteome</keyword>
<evidence type="ECO:0000313" key="2">
    <source>
        <dbReference type="Proteomes" id="UP000789901"/>
    </source>
</evidence>
<feature type="non-terminal residue" evidence="1">
    <location>
        <position position="1"/>
    </location>
</feature>
<evidence type="ECO:0000313" key="1">
    <source>
        <dbReference type="EMBL" id="CAG8819436.1"/>
    </source>
</evidence>
<proteinExistence type="predicted"/>
<organism evidence="1 2">
    <name type="scientific">Gigaspora margarita</name>
    <dbReference type="NCBI Taxonomy" id="4874"/>
    <lineage>
        <taxon>Eukaryota</taxon>
        <taxon>Fungi</taxon>
        <taxon>Fungi incertae sedis</taxon>
        <taxon>Mucoromycota</taxon>
        <taxon>Glomeromycotina</taxon>
        <taxon>Glomeromycetes</taxon>
        <taxon>Diversisporales</taxon>
        <taxon>Gigasporaceae</taxon>
        <taxon>Gigaspora</taxon>
    </lineage>
</organism>